<sequence>MQWGGAGAVGLLAALAAMPAAAQPAPSAYDLAFVAEFEQACVPGRLGYQTSLDAARDAGWTPTTADAHPELAAVMAVGEAAALDPELEATFAYTVHAKSIEGLPHFLVVSTTSAVISDPDDPWIQTGCYLYNFDATSPLDPAPVTALIGNPISATREGEGATSVIWGPPCPMPMTGDTYLSYIAEGSPLTAQVPMTGIALNFTTTALAEGEPVPEPYC</sequence>
<protein>
    <submittedName>
        <fullName evidence="2">Uncharacterized protein</fullName>
    </submittedName>
</protein>
<keyword evidence="3" id="KW-1185">Reference proteome</keyword>
<name>A0A1K2HZ00_9HYPH</name>
<feature type="chain" id="PRO_5012927695" evidence="1">
    <location>
        <begin position="23"/>
        <end position="218"/>
    </location>
</feature>
<dbReference type="EMBL" id="FPKU01000002">
    <property type="protein sequence ID" value="SFZ85257.1"/>
    <property type="molecule type" value="Genomic_DNA"/>
</dbReference>
<evidence type="ECO:0000313" key="2">
    <source>
        <dbReference type="EMBL" id="SFZ85257.1"/>
    </source>
</evidence>
<keyword evidence="1" id="KW-0732">Signal</keyword>
<evidence type="ECO:0000313" key="3">
    <source>
        <dbReference type="Proteomes" id="UP000183447"/>
    </source>
</evidence>
<feature type="signal peptide" evidence="1">
    <location>
        <begin position="1"/>
        <end position="22"/>
    </location>
</feature>
<dbReference type="AlphaFoldDB" id="A0A1K2HZ00"/>
<dbReference type="STRING" id="665118.SAMN02983003_2473"/>
<evidence type="ECO:0000256" key="1">
    <source>
        <dbReference type="SAM" id="SignalP"/>
    </source>
</evidence>
<reference evidence="2 3" key="1">
    <citation type="submission" date="2016-11" db="EMBL/GenBank/DDBJ databases">
        <authorList>
            <person name="Jaros S."/>
            <person name="Januszkiewicz K."/>
            <person name="Wedrychowicz H."/>
        </authorList>
    </citation>
    <scope>NUCLEOTIDE SEQUENCE [LARGE SCALE GENOMIC DNA]</scope>
    <source>
        <strain evidence="2 3">ATCC 23634</strain>
    </source>
</reference>
<gene>
    <name evidence="2" type="ORF">SAMN02983003_2473</name>
</gene>
<dbReference type="OrthoDB" id="333076at2"/>
<proteinExistence type="predicted"/>
<dbReference type="Proteomes" id="UP000183447">
    <property type="component" value="Unassembled WGS sequence"/>
</dbReference>
<organism evidence="2 3">
    <name type="scientific">Devosia enhydra</name>
    <dbReference type="NCBI Taxonomy" id="665118"/>
    <lineage>
        <taxon>Bacteria</taxon>
        <taxon>Pseudomonadati</taxon>
        <taxon>Pseudomonadota</taxon>
        <taxon>Alphaproteobacteria</taxon>
        <taxon>Hyphomicrobiales</taxon>
        <taxon>Devosiaceae</taxon>
        <taxon>Devosia</taxon>
    </lineage>
</organism>
<accession>A0A1K2HZ00</accession>
<dbReference type="RefSeq" id="WP_072343348.1">
    <property type="nucleotide sequence ID" value="NZ_FPKU01000002.1"/>
</dbReference>